<reference evidence="1 2" key="1">
    <citation type="journal article" date="2016" name="Nat. Commun.">
        <title>Thousands of microbial genomes shed light on interconnected biogeochemical processes in an aquifer system.</title>
        <authorList>
            <person name="Anantharaman K."/>
            <person name="Brown C.T."/>
            <person name="Hug L.A."/>
            <person name="Sharon I."/>
            <person name="Castelle C.J."/>
            <person name="Probst A.J."/>
            <person name="Thomas B.C."/>
            <person name="Singh A."/>
            <person name="Wilkins M.J."/>
            <person name="Karaoz U."/>
            <person name="Brodie E.L."/>
            <person name="Williams K.H."/>
            <person name="Hubbard S.S."/>
            <person name="Banfield J.F."/>
        </authorList>
    </citation>
    <scope>NUCLEOTIDE SEQUENCE [LARGE SCALE GENOMIC DNA]</scope>
</reference>
<name>A0A1F5Z5K7_9BACT</name>
<evidence type="ECO:0000313" key="2">
    <source>
        <dbReference type="Proteomes" id="UP000178681"/>
    </source>
</evidence>
<sequence>MTLLTNNNYYGGFIYHPKSQQILLQKDSSDQNSTWTLIDATDGKIFGQKLCPIYDYPVNGGKHFISYAEIKKLQEFSPIKNLTFGWFPTAKISKIPLSAQTKQDIVVGKRVIDSATRKKSGERTIG</sequence>
<comment type="caution">
    <text evidence="1">The sequence shown here is derived from an EMBL/GenBank/DDBJ whole genome shotgun (WGS) entry which is preliminary data.</text>
</comment>
<organism evidence="1 2">
    <name type="scientific">Candidatus Gottesmanbacteria bacterium RIFCSPHIGHO2_01_FULL_42_12</name>
    <dbReference type="NCBI Taxonomy" id="1798377"/>
    <lineage>
        <taxon>Bacteria</taxon>
        <taxon>Candidatus Gottesmaniibacteriota</taxon>
    </lineage>
</organism>
<dbReference type="AlphaFoldDB" id="A0A1F5Z5K7"/>
<dbReference type="Proteomes" id="UP000178681">
    <property type="component" value="Unassembled WGS sequence"/>
</dbReference>
<evidence type="ECO:0000313" key="1">
    <source>
        <dbReference type="EMBL" id="OGG07457.1"/>
    </source>
</evidence>
<accession>A0A1F5Z5K7</accession>
<gene>
    <name evidence="1" type="ORF">A2872_02540</name>
</gene>
<protein>
    <submittedName>
        <fullName evidence="1">Uncharacterized protein</fullName>
    </submittedName>
</protein>
<proteinExistence type="predicted"/>
<dbReference type="EMBL" id="MFJG01000005">
    <property type="protein sequence ID" value="OGG07457.1"/>
    <property type="molecule type" value="Genomic_DNA"/>
</dbReference>